<name>A0A6I3KMM8_9HYPH</name>
<organism evidence="1 2">
    <name type="scientific">Hyphomicrobium album</name>
    <dbReference type="NCBI Taxonomy" id="2665159"/>
    <lineage>
        <taxon>Bacteria</taxon>
        <taxon>Pseudomonadati</taxon>
        <taxon>Pseudomonadota</taxon>
        <taxon>Alphaproteobacteria</taxon>
        <taxon>Hyphomicrobiales</taxon>
        <taxon>Hyphomicrobiaceae</taxon>
        <taxon>Hyphomicrobium</taxon>
    </lineage>
</organism>
<comment type="caution">
    <text evidence="1">The sequence shown here is derived from an EMBL/GenBank/DDBJ whole genome shotgun (WGS) entry which is preliminary data.</text>
</comment>
<evidence type="ECO:0000313" key="1">
    <source>
        <dbReference type="EMBL" id="MTD95699.1"/>
    </source>
</evidence>
<gene>
    <name evidence="1" type="ORF">GIW81_15270</name>
</gene>
<sequence length="72" mass="7810">MHGRITKFSPEVGFGVIEAENGAKYRFAKDEVVNLNGKLVGHSVDFLVSARRGKEIFLMTGSPWTAFGGGSH</sequence>
<dbReference type="Proteomes" id="UP000440694">
    <property type="component" value="Unassembled WGS sequence"/>
</dbReference>
<proteinExistence type="predicted"/>
<dbReference type="EMBL" id="WMBQ01000002">
    <property type="protein sequence ID" value="MTD95699.1"/>
    <property type="molecule type" value="Genomic_DNA"/>
</dbReference>
<evidence type="ECO:0000313" key="2">
    <source>
        <dbReference type="Proteomes" id="UP000440694"/>
    </source>
</evidence>
<keyword evidence="2" id="KW-1185">Reference proteome</keyword>
<accession>A0A6I3KMM8</accession>
<dbReference type="RefSeq" id="WP_154740214.1">
    <property type="nucleotide sequence ID" value="NZ_WMBQ01000002.1"/>
</dbReference>
<reference evidence="1 2" key="1">
    <citation type="submission" date="2019-11" db="EMBL/GenBank/DDBJ databases">
        <title>Identification of a novel strain.</title>
        <authorList>
            <person name="Xu Q."/>
            <person name="Wang G."/>
        </authorList>
    </citation>
    <scope>NUCLEOTIDE SEQUENCE [LARGE SCALE GENOMIC DNA]</scope>
    <source>
        <strain evidence="2">xq</strain>
    </source>
</reference>
<protein>
    <submittedName>
        <fullName evidence="1">Uncharacterized protein</fullName>
    </submittedName>
</protein>
<dbReference type="AlphaFoldDB" id="A0A6I3KMM8"/>